<evidence type="ECO:0000313" key="2">
    <source>
        <dbReference type="EMBL" id="SIQ56663.1"/>
    </source>
</evidence>
<gene>
    <name evidence="2" type="ORF">SAMN05421829_105107</name>
</gene>
<protein>
    <submittedName>
        <fullName evidence="2">Uncharacterized protein</fullName>
    </submittedName>
</protein>
<accession>A0A1N6TTK0</accession>
<dbReference type="OrthoDB" id="8538784at2"/>
<dbReference type="RefSeq" id="WP_076601801.1">
    <property type="nucleotide sequence ID" value="NZ_FTMD01000005.1"/>
</dbReference>
<sequence>MSQDFESIERDVGAAVDGDPAAVAERVRTITLGALSHGKLDTDALKQVTDAVLKGAQQGIERPDRERTEAIREAVRGLDEALATAAQATLLAVKEAVGRGSEYSRQEIRGTLDQLGAMESNFLRTLSDAGRGATGLARATLHELAEHARNSGTAVGGRVANAGADLARAVADLTREQVQSGAQTLRNEAGLLAALASGMLRGIADRLHPAGSDNGKGGPRDPQT</sequence>
<dbReference type="EMBL" id="FTMD01000005">
    <property type="protein sequence ID" value="SIQ56663.1"/>
    <property type="molecule type" value="Genomic_DNA"/>
</dbReference>
<evidence type="ECO:0000313" key="3">
    <source>
        <dbReference type="Proteomes" id="UP000186819"/>
    </source>
</evidence>
<dbReference type="Pfam" id="PF20572">
    <property type="entry name" value="DUF6781"/>
    <property type="match status" value="1"/>
</dbReference>
<feature type="region of interest" description="Disordered" evidence="1">
    <location>
        <begin position="205"/>
        <end position="224"/>
    </location>
</feature>
<dbReference type="AlphaFoldDB" id="A0A1N6TTK0"/>
<dbReference type="STRING" id="34027.SAMN05421829_105107"/>
<evidence type="ECO:0000256" key="1">
    <source>
        <dbReference type="SAM" id="MobiDB-lite"/>
    </source>
</evidence>
<name>A0A1N6TTK0_9RHOO</name>
<dbReference type="InterPro" id="IPR046708">
    <property type="entry name" value="DUF6781"/>
</dbReference>
<organism evidence="2 3">
    <name type="scientific">Aromatoleum tolulyticum</name>
    <dbReference type="NCBI Taxonomy" id="34027"/>
    <lineage>
        <taxon>Bacteria</taxon>
        <taxon>Pseudomonadati</taxon>
        <taxon>Pseudomonadota</taxon>
        <taxon>Betaproteobacteria</taxon>
        <taxon>Rhodocyclales</taxon>
        <taxon>Rhodocyclaceae</taxon>
        <taxon>Aromatoleum</taxon>
    </lineage>
</organism>
<proteinExistence type="predicted"/>
<keyword evidence="3" id="KW-1185">Reference proteome</keyword>
<dbReference type="Proteomes" id="UP000186819">
    <property type="component" value="Unassembled WGS sequence"/>
</dbReference>
<reference evidence="3" key="1">
    <citation type="submission" date="2017-01" db="EMBL/GenBank/DDBJ databases">
        <authorList>
            <person name="Varghese N."/>
            <person name="Submissions S."/>
        </authorList>
    </citation>
    <scope>NUCLEOTIDE SEQUENCE [LARGE SCALE GENOMIC DNA]</scope>
    <source>
        <strain evidence="3">ATCC 51758</strain>
    </source>
</reference>